<name>A0A841R1S7_9FIRM</name>
<evidence type="ECO:0000313" key="4">
    <source>
        <dbReference type="Proteomes" id="UP000591941"/>
    </source>
</evidence>
<dbReference type="Proteomes" id="UP000591941">
    <property type="component" value="Unassembled WGS sequence"/>
</dbReference>
<dbReference type="InterPro" id="IPR006016">
    <property type="entry name" value="UspA"/>
</dbReference>
<dbReference type="OrthoDB" id="9777884at2"/>
<dbReference type="GeneID" id="93486047"/>
<dbReference type="Gene3D" id="3.40.50.620">
    <property type="entry name" value="HUPs"/>
    <property type="match status" value="1"/>
</dbReference>
<dbReference type="SUPFAM" id="SSF52402">
    <property type="entry name" value="Adenine nucleotide alpha hydrolases-like"/>
    <property type="match status" value="1"/>
</dbReference>
<sequence>MIHFNEVLLPADGSENGVRALQHAIELVKLSGGTLLICHVANVVSVISGFDQIPSGSGYVSEQMAEDLEEKGKEILEKLVRMVPADIPVKTIFEVGSPGPTLSAIAEKYNVDLIVMGSRGLGPLKGIFMGSVSSYIVSHAKCPVLIVK</sequence>
<dbReference type="CDD" id="cd00293">
    <property type="entry name" value="USP-like"/>
    <property type="match status" value="1"/>
</dbReference>
<dbReference type="PRINTS" id="PR01438">
    <property type="entry name" value="UNVRSLSTRESS"/>
</dbReference>
<dbReference type="PANTHER" id="PTHR31964:SF113">
    <property type="entry name" value="USPA DOMAIN-CONTAINING PROTEIN"/>
    <property type="match status" value="1"/>
</dbReference>
<evidence type="ECO:0000259" key="2">
    <source>
        <dbReference type="Pfam" id="PF00582"/>
    </source>
</evidence>
<dbReference type="InterPro" id="IPR006015">
    <property type="entry name" value="Universal_stress_UspA"/>
</dbReference>
<gene>
    <name evidence="3" type="ORF">HNR45_000769</name>
</gene>
<dbReference type="EMBL" id="JACHHI010000003">
    <property type="protein sequence ID" value="MBB6477736.1"/>
    <property type="molecule type" value="Genomic_DNA"/>
</dbReference>
<dbReference type="PANTHER" id="PTHR31964">
    <property type="entry name" value="ADENINE NUCLEOTIDE ALPHA HYDROLASES-LIKE SUPERFAMILY PROTEIN"/>
    <property type="match status" value="1"/>
</dbReference>
<organism evidence="3 4">
    <name type="scientific">Negativicoccus succinicivorans</name>
    <dbReference type="NCBI Taxonomy" id="620903"/>
    <lineage>
        <taxon>Bacteria</taxon>
        <taxon>Bacillati</taxon>
        <taxon>Bacillota</taxon>
        <taxon>Negativicutes</taxon>
        <taxon>Veillonellales</taxon>
        <taxon>Veillonellaceae</taxon>
        <taxon>Negativicoccus</taxon>
    </lineage>
</organism>
<comment type="similarity">
    <text evidence="1">Belongs to the universal stress protein A family.</text>
</comment>
<proteinExistence type="inferred from homology"/>
<dbReference type="AlphaFoldDB" id="A0A841R1S7"/>
<reference evidence="3 4" key="1">
    <citation type="submission" date="2020-08" db="EMBL/GenBank/DDBJ databases">
        <title>Genomic Encyclopedia of Type Strains, Phase IV (KMG-IV): sequencing the most valuable type-strain genomes for metagenomic binning, comparative biology and taxonomic classification.</title>
        <authorList>
            <person name="Goeker M."/>
        </authorList>
    </citation>
    <scope>NUCLEOTIDE SEQUENCE [LARGE SCALE GENOMIC DNA]</scope>
    <source>
        <strain evidence="3 4">DSM 21255</strain>
    </source>
</reference>
<comment type="caution">
    <text evidence="3">The sequence shown here is derived from an EMBL/GenBank/DDBJ whole genome shotgun (WGS) entry which is preliminary data.</text>
</comment>
<keyword evidence="4" id="KW-1185">Reference proteome</keyword>
<accession>A0A841R1S7</accession>
<protein>
    <submittedName>
        <fullName evidence="3">Nucleotide-binding universal stress UspA family protein</fullName>
    </submittedName>
</protein>
<evidence type="ECO:0000313" key="3">
    <source>
        <dbReference type="EMBL" id="MBB6477736.1"/>
    </source>
</evidence>
<evidence type="ECO:0000256" key="1">
    <source>
        <dbReference type="ARBA" id="ARBA00008791"/>
    </source>
</evidence>
<dbReference type="RefSeq" id="WP_024048181.1">
    <property type="nucleotide sequence ID" value="NZ_CABWNB010000002.1"/>
</dbReference>
<dbReference type="InterPro" id="IPR014729">
    <property type="entry name" value="Rossmann-like_a/b/a_fold"/>
</dbReference>
<feature type="domain" description="UspA" evidence="2">
    <location>
        <begin position="4"/>
        <end position="148"/>
    </location>
</feature>
<dbReference type="Pfam" id="PF00582">
    <property type="entry name" value="Usp"/>
    <property type="match status" value="1"/>
</dbReference>